<dbReference type="Gene3D" id="3.30.1330.40">
    <property type="entry name" value="RutC-like"/>
    <property type="match status" value="1"/>
</dbReference>
<organism evidence="2">
    <name type="scientific">freshwater metagenome</name>
    <dbReference type="NCBI Taxonomy" id="449393"/>
    <lineage>
        <taxon>unclassified sequences</taxon>
        <taxon>metagenomes</taxon>
        <taxon>ecological metagenomes</taxon>
    </lineage>
</organism>
<reference evidence="2" key="1">
    <citation type="submission" date="2020-05" db="EMBL/GenBank/DDBJ databases">
        <authorList>
            <person name="Chiriac C."/>
            <person name="Salcher M."/>
            <person name="Ghai R."/>
            <person name="Kavagutti S V."/>
        </authorList>
    </citation>
    <scope>NUCLEOTIDE SEQUENCE</scope>
</reference>
<dbReference type="Pfam" id="PF14588">
    <property type="entry name" value="YjgF_endoribonc"/>
    <property type="match status" value="1"/>
</dbReference>
<dbReference type="PANTHER" id="PTHR43760">
    <property type="entry name" value="ENDORIBONUCLEASE-RELATED"/>
    <property type="match status" value="1"/>
</dbReference>
<proteinExistence type="predicted"/>
<gene>
    <name evidence="2" type="ORF">UFOPK1493_02633</name>
</gene>
<dbReference type="InterPro" id="IPR035959">
    <property type="entry name" value="RutC-like_sf"/>
</dbReference>
<dbReference type="EMBL" id="CAEZSR010000115">
    <property type="protein sequence ID" value="CAB4574776.1"/>
    <property type="molecule type" value="Genomic_DNA"/>
</dbReference>
<dbReference type="CDD" id="cd02199">
    <property type="entry name" value="YjgF_YER057c_UK114_like_1"/>
    <property type="match status" value="1"/>
</dbReference>
<feature type="domain" description="Endoribonuclease L-PSP/chorismate mutase-like" evidence="1">
    <location>
        <begin position="8"/>
        <end position="144"/>
    </location>
</feature>
<protein>
    <submittedName>
        <fullName evidence="2">Unannotated protein</fullName>
    </submittedName>
</protein>
<dbReference type="PANTHER" id="PTHR43760:SF1">
    <property type="entry name" value="ENDORIBONUCLEASE L-PSP_CHORISMATE MUTASE-LIKE DOMAIN-CONTAINING PROTEIN"/>
    <property type="match status" value="1"/>
</dbReference>
<dbReference type="AlphaFoldDB" id="A0A6J6EG04"/>
<evidence type="ECO:0000259" key="1">
    <source>
        <dbReference type="Pfam" id="PF14588"/>
    </source>
</evidence>
<dbReference type="InterPro" id="IPR013813">
    <property type="entry name" value="Endoribo_LPSP/chorism_mut-like"/>
</dbReference>
<evidence type="ECO:0000313" key="2">
    <source>
        <dbReference type="EMBL" id="CAB4574776.1"/>
    </source>
</evidence>
<name>A0A6J6EG04_9ZZZZ</name>
<accession>A0A6J6EG04</accession>
<sequence length="157" mass="16301">MTTDDSHEARLSNTGIVLPAPLPAFGQYVPAVLHGDQLWVGGHFGTRTDGGIHTGRCGADVTTAAAREAARSAALNLVSTVRDTLGTLDRVVRVAHVYGVVNATPEFLEHTSVIDAASDVLVEVFGEAGRHARLAVGVSSLPANLVLEIQATLVVAS</sequence>
<dbReference type="SUPFAM" id="SSF55298">
    <property type="entry name" value="YjgF-like"/>
    <property type="match status" value="1"/>
</dbReference>